<keyword evidence="2" id="KW-1185">Reference proteome</keyword>
<evidence type="ECO:0000313" key="1">
    <source>
        <dbReference type="EMBL" id="CAK0804062.1"/>
    </source>
</evidence>
<sequence length="424" mass="46725">MLVFAHGQWAATPTIEREAGAKMLRMLLEMYAMCKLSAKDFATLCHYGQQSNIKGGDWGRYACSPGQSTGNYQQHLDRVIPPPNGHFENVSVPMFDQIHGRVTRIVPCKIIWSSLEEEYAADLTIARDLAAGAKPVMTVPAYLQHPAVLEATQLGRQRPVPMGVYMDGVQYMAQASGRNDTSLGFWAINLLSGRRHFACATKNQDACQCGCRGNCTNFPLMHQMEWQFRALLNGKVPLTLADGKTKLPEAWEPGRWHKPAKGIGGRQVAMAVVVNGVHLTAGDILCPSKSLPDVGALSSIAPPSFVTFWRHRLDPDGKVMDGINYRCALFPRELTTSPSQSLCVDVLHTLYFGPAMRWLSASLHRIILKNTLRLGGGIDQVHSNAIGFTRADMAIYMGACVPQERRLNTLTVKMLGKRHGATLQ</sequence>
<reference evidence="1" key="1">
    <citation type="submission" date="2023-10" db="EMBL/GenBank/DDBJ databases">
        <authorList>
            <person name="Chen Y."/>
            <person name="Shah S."/>
            <person name="Dougan E. K."/>
            <person name="Thang M."/>
            <person name="Chan C."/>
        </authorList>
    </citation>
    <scope>NUCLEOTIDE SEQUENCE [LARGE SCALE GENOMIC DNA]</scope>
</reference>
<dbReference type="Proteomes" id="UP001189429">
    <property type="component" value="Unassembled WGS sequence"/>
</dbReference>
<gene>
    <name evidence="1" type="ORF">PCOR1329_LOCUS10992</name>
</gene>
<dbReference type="EMBL" id="CAUYUJ010003139">
    <property type="protein sequence ID" value="CAK0804062.1"/>
    <property type="molecule type" value="Genomic_DNA"/>
</dbReference>
<name>A0ABN9QGV0_9DINO</name>
<feature type="non-terminal residue" evidence="1">
    <location>
        <position position="424"/>
    </location>
</feature>
<comment type="caution">
    <text evidence="1">The sequence shown here is derived from an EMBL/GenBank/DDBJ whole genome shotgun (WGS) entry which is preliminary data.</text>
</comment>
<organism evidence="1 2">
    <name type="scientific">Prorocentrum cordatum</name>
    <dbReference type="NCBI Taxonomy" id="2364126"/>
    <lineage>
        <taxon>Eukaryota</taxon>
        <taxon>Sar</taxon>
        <taxon>Alveolata</taxon>
        <taxon>Dinophyceae</taxon>
        <taxon>Prorocentrales</taxon>
        <taxon>Prorocentraceae</taxon>
        <taxon>Prorocentrum</taxon>
    </lineage>
</organism>
<evidence type="ECO:0000313" key="2">
    <source>
        <dbReference type="Proteomes" id="UP001189429"/>
    </source>
</evidence>
<protein>
    <submittedName>
        <fullName evidence="1">Uncharacterized protein</fullName>
    </submittedName>
</protein>
<accession>A0ABN9QGV0</accession>
<proteinExistence type="predicted"/>